<accession>A0AAV8XU62</accession>
<comment type="caution">
    <text evidence="2">The sequence shown here is derived from an EMBL/GenBank/DDBJ whole genome shotgun (WGS) entry which is preliminary data.</text>
</comment>
<dbReference type="AlphaFoldDB" id="A0AAV8XU62"/>
<name>A0AAV8XU62_9CUCU</name>
<keyword evidence="3" id="KW-1185">Reference proteome</keyword>
<proteinExistence type="predicted"/>
<sequence length="73" mass="8843">MSLRRLYRKCSQMWEKEQKHLAKLMEECLNDNDIEESVDFDDEEKEGEEDILESRNSDTDTEQEISDTELYYD</sequence>
<gene>
    <name evidence="2" type="ORF">NQ314_010238</name>
</gene>
<feature type="region of interest" description="Disordered" evidence="1">
    <location>
        <begin position="32"/>
        <end position="73"/>
    </location>
</feature>
<protein>
    <submittedName>
        <fullName evidence="2">Uncharacterized protein</fullName>
    </submittedName>
</protein>
<evidence type="ECO:0000313" key="2">
    <source>
        <dbReference type="EMBL" id="KAJ8942008.1"/>
    </source>
</evidence>
<dbReference type="EMBL" id="JANEYF010002810">
    <property type="protein sequence ID" value="KAJ8942008.1"/>
    <property type="molecule type" value="Genomic_DNA"/>
</dbReference>
<evidence type="ECO:0000256" key="1">
    <source>
        <dbReference type="SAM" id="MobiDB-lite"/>
    </source>
</evidence>
<feature type="compositionally biased region" description="Acidic residues" evidence="1">
    <location>
        <begin position="32"/>
        <end position="51"/>
    </location>
</feature>
<organism evidence="2 3">
    <name type="scientific">Rhamnusium bicolor</name>
    <dbReference type="NCBI Taxonomy" id="1586634"/>
    <lineage>
        <taxon>Eukaryota</taxon>
        <taxon>Metazoa</taxon>
        <taxon>Ecdysozoa</taxon>
        <taxon>Arthropoda</taxon>
        <taxon>Hexapoda</taxon>
        <taxon>Insecta</taxon>
        <taxon>Pterygota</taxon>
        <taxon>Neoptera</taxon>
        <taxon>Endopterygota</taxon>
        <taxon>Coleoptera</taxon>
        <taxon>Polyphaga</taxon>
        <taxon>Cucujiformia</taxon>
        <taxon>Chrysomeloidea</taxon>
        <taxon>Cerambycidae</taxon>
        <taxon>Lepturinae</taxon>
        <taxon>Rhagiini</taxon>
        <taxon>Rhamnusium</taxon>
    </lineage>
</organism>
<dbReference type="Proteomes" id="UP001162156">
    <property type="component" value="Unassembled WGS sequence"/>
</dbReference>
<feature type="compositionally biased region" description="Acidic residues" evidence="1">
    <location>
        <begin position="59"/>
        <end position="73"/>
    </location>
</feature>
<reference evidence="2" key="1">
    <citation type="journal article" date="2023" name="Insect Mol. Biol.">
        <title>Genome sequencing provides insights into the evolution of gene families encoding plant cell wall-degrading enzymes in longhorned beetles.</title>
        <authorList>
            <person name="Shin N.R."/>
            <person name="Okamura Y."/>
            <person name="Kirsch R."/>
            <person name="Pauchet Y."/>
        </authorList>
    </citation>
    <scope>NUCLEOTIDE SEQUENCE</scope>
    <source>
        <strain evidence="2">RBIC_L_NR</strain>
    </source>
</reference>
<evidence type="ECO:0000313" key="3">
    <source>
        <dbReference type="Proteomes" id="UP001162156"/>
    </source>
</evidence>